<evidence type="ECO:0000259" key="1">
    <source>
        <dbReference type="PROSITE" id="PS50206"/>
    </source>
</evidence>
<organism evidence="2 3">
    <name type="scientific">Shimia litoralis</name>
    <dbReference type="NCBI Taxonomy" id="420403"/>
    <lineage>
        <taxon>Bacteria</taxon>
        <taxon>Pseudomonadati</taxon>
        <taxon>Pseudomonadota</taxon>
        <taxon>Alphaproteobacteria</taxon>
        <taxon>Rhodobacterales</taxon>
        <taxon>Roseobacteraceae</taxon>
    </lineage>
</organism>
<evidence type="ECO:0000313" key="2">
    <source>
        <dbReference type="EMBL" id="TKZ19454.1"/>
    </source>
</evidence>
<dbReference type="InterPro" id="IPR036873">
    <property type="entry name" value="Rhodanese-like_dom_sf"/>
</dbReference>
<dbReference type="Pfam" id="PF00581">
    <property type="entry name" value="Rhodanese"/>
    <property type="match status" value="1"/>
</dbReference>
<reference evidence="2 3" key="1">
    <citation type="submission" date="2019-04" db="EMBL/GenBank/DDBJ databases">
        <title>Genome sequence of Pelagicola litoralis CL-ES2.</title>
        <authorList>
            <person name="Cao J."/>
        </authorList>
    </citation>
    <scope>NUCLEOTIDE SEQUENCE [LARGE SCALE GENOMIC DNA]</scope>
    <source>
        <strain evidence="2 3">CL-ES2</strain>
    </source>
</reference>
<name>A0A4U7N4K0_9RHOB</name>
<evidence type="ECO:0000313" key="3">
    <source>
        <dbReference type="Proteomes" id="UP000306575"/>
    </source>
</evidence>
<dbReference type="PANTHER" id="PTHR44086">
    <property type="entry name" value="THIOSULFATE SULFURTRANSFERASE RDL2, MITOCHONDRIAL-RELATED"/>
    <property type="match status" value="1"/>
</dbReference>
<dbReference type="SMART" id="SM00450">
    <property type="entry name" value="RHOD"/>
    <property type="match status" value="1"/>
</dbReference>
<dbReference type="InterPro" id="IPR001763">
    <property type="entry name" value="Rhodanese-like_dom"/>
</dbReference>
<dbReference type="CDD" id="cd01447">
    <property type="entry name" value="Polysulfide_ST"/>
    <property type="match status" value="1"/>
</dbReference>
<accession>A0A4U7N4K0</accession>
<dbReference type="Proteomes" id="UP000306575">
    <property type="component" value="Unassembled WGS sequence"/>
</dbReference>
<dbReference type="SUPFAM" id="SSF52821">
    <property type="entry name" value="Rhodanese/Cell cycle control phosphatase"/>
    <property type="match status" value="1"/>
</dbReference>
<sequence length="131" mass="14168">MKMTITPIKTLVANAKEEIETLSMDAAADHVAAGTALFVDIRDPRELSREGKIPGAFHAPRGMLEFWIDPQSPYHKPALATDKTLILYCAGALRSSLAVKTLQDMGVRNVAEMDGGFGAWKAAGRDIEPTT</sequence>
<dbReference type="GO" id="GO:0004792">
    <property type="term" value="F:thiosulfate-cyanide sulfurtransferase activity"/>
    <property type="evidence" value="ECO:0007669"/>
    <property type="project" value="TreeGrafter"/>
</dbReference>
<feature type="domain" description="Rhodanese" evidence="1">
    <location>
        <begin position="32"/>
        <end position="129"/>
    </location>
</feature>
<protein>
    <submittedName>
        <fullName evidence="2">Rhodanese-like domain-containing protein</fullName>
    </submittedName>
</protein>
<comment type="caution">
    <text evidence="2">The sequence shown here is derived from an EMBL/GenBank/DDBJ whole genome shotgun (WGS) entry which is preliminary data.</text>
</comment>
<dbReference type="Gene3D" id="3.40.250.10">
    <property type="entry name" value="Rhodanese-like domain"/>
    <property type="match status" value="1"/>
</dbReference>
<dbReference type="OrthoDB" id="9807812at2"/>
<gene>
    <name evidence="2" type="ORF">FAP39_11210</name>
</gene>
<dbReference type="EMBL" id="SULI01000012">
    <property type="protein sequence ID" value="TKZ19454.1"/>
    <property type="molecule type" value="Genomic_DNA"/>
</dbReference>
<proteinExistence type="predicted"/>
<dbReference type="PANTHER" id="PTHR44086:SF13">
    <property type="entry name" value="THIOSULFATE SULFURTRANSFERASE PSPE"/>
    <property type="match status" value="1"/>
</dbReference>
<dbReference type="AlphaFoldDB" id="A0A4U7N4K0"/>
<dbReference type="PROSITE" id="PS50206">
    <property type="entry name" value="RHODANESE_3"/>
    <property type="match status" value="1"/>
</dbReference>
<keyword evidence="3" id="KW-1185">Reference proteome</keyword>